<organism evidence="2 3">
    <name type="scientific">Heterodera trifolii</name>
    <dbReference type="NCBI Taxonomy" id="157864"/>
    <lineage>
        <taxon>Eukaryota</taxon>
        <taxon>Metazoa</taxon>
        <taxon>Ecdysozoa</taxon>
        <taxon>Nematoda</taxon>
        <taxon>Chromadorea</taxon>
        <taxon>Rhabditida</taxon>
        <taxon>Tylenchina</taxon>
        <taxon>Tylenchomorpha</taxon>
        <taxon>Tylenchoidea</taxon>
        <taxon>Heteroderidae</taxon>
        <taxon>Heteroderinae</taxon>
        <taxon>Heterodera</taxon>
    </lineage>
</organism>
<dbReference type="PANTHER" id="PTHR22744">
    <property type="entry name" value="HELIX LOOP HELIX PROTEIN 21-RELATED"/>
    <property type="match status" value="1"/>
</dbReference>
<name>A0ABD2J2H4_9BILA</name>
<comment type="caution">
    <text evidence="2">The sequence shown here is derived from an EMBL/GenBank/DDBJ whole genome shotgun (WGS) entry which is preliminary data.</text>
</comment>
<sequence>MDTKVTKHSPTLKYEFNPNEKPTVGQAINALLPVAFGMPLAQAMAQFDFKVQIRERAIESALVFVDFDQWENSLLEHHGVYKVLCYPKSGNKVHTNDQSMTQHWANTDQKKDDNKYNGDIVFTMTNFKAFSEGRGPNGIFSDEATGNTWGFNNFAKFEDLMDPKREFYDNENDTMTFKAEIFTQKPYRIRNFHAEDILMVNDQMVNVNKYLLAAQSEFFKVLFFGEYAEEPSKIVIDDIENAVENFERLISFIHSPNAELDDDCVENVLALANRYLLESVENRCVDFLMTKSKKMAIFKFRLAHQYGIIAMKRKILSQMTKNDFAIAGENIFSAFLEEHDKLDPEAVEELKKRHDEIFGKN</sequence>
<dbReference type="InterPro" id="IPR000210">
    <property type="entry name" value="BTB/POZ_dom"/>
</dbReference>
<accession>A0ABD2J2H4</accession>
<evidence type="ECO:0000313" key="3">
    <source>
        <dbReference type="Proteomes" id="UP001620626"/>
    </source>
</evidence>
<dbReference type="Proteomes" id="UP001620626">
    <property type="component" value="Unassembled WGS sequence"/>
</dbReference>
<dbReference type="InterPro" id="IPR011333">
    <property type="entry name" value="SKP1/BTB/POZ_sf"/>
</dbReference>
<dbReference type="SUPFAM" id="SSF49599">
    <property type="entry name" value="TRAF domain-like"/>
    <property type="match status" value="1"/>
</dbReference>
<dbReference type="CDD" id="cd18186">
    <property type="entry name" value="BTB_POZ_ZBTB_KLHL-like"/>
    <property type="match status" value="1"/>
</dbReference>
<protein>
    <recommendedName>
        <fullName evidence="1">BTB domain-containing protein</fullName>
    </recommendedName>
</protein>
<dbReference type="PROSITE" id="PS50097">
    <property type="entry name" value="BTB"/>
    <property type="match status" value="1"/>
</dbReference>
<dbReference type="Gene3D" id="3.30.710.10">
    <property type="entry name" value="Potassium Channel Kv1.1, Chain A"/>
    <property type="match status" value="1"/>
</dbReference>
<dbReference type="InterPro" id="IPR008974">
    <property type="entry name" value="TRAF-like"/>
</dbReference>
<dbReference type="EMBL" id="JBICBT010001070">
    <property type="protein sequence ID" value="KAL3084737.1"/>
    <property type="molecule type" value="Genomic_DNA"/>
</dbReference>
<reference evidence="2 3" key="1">
    <citation type="submission" date="2024-10" db="EMBL/GenBank/DDBJ databases">
        <authorList>
            <person name="Kim D."/>
        </authorList>
    </citation>
    <scope>NUCLEOTIDE SEQUENCE [LARGE SCALE GENOMIC DNA]</scope>
    <source>
        <strain evidence="2">BH-2024</strain>
    </source>
</reference>
<dbReference type="Pfam" id="PF00651">
    <property type="entry name" value="BTB"/>
    <property type="match status" value="1"/>
</dbReference>
<dbReference type="SUPFAM" id="SSF54695">
    <property type="entry name" value="POZ domain"/>
    <property type="match status" value="1"/>
</dbReference>
<dbReference type="SMART" id="SM00225">
    <property type="entry name" value="BTB"/>
    <property type="match status" value="1"/>
</dbReference>
<evidence type="ECO:0000313" key="2">
    <source>
        <dbReference type="EMBL" id="KAL3084737.1"/>
    </source>
</evidence>
<evidence type="ECO:0000259" key="1">
    <source>
        <dbReference type="PROSITE" id="PS50097"/>
    </source>
</evidence>
<feature type="domain" description="BTB" evidence="1">
    <location>
        <begin position="194"/>
        <end position="262"/>
    </location>
</feature>
<proteinExistence type="predicted"/>
<gene>
    <name evidence="2" type="ORF">niasHT_031622</name>
</gene>
<dbReference type="PANTHER" id="PTHR22744:SF14">
    <property type="entry name" value="BTB DOMAIN-CONTAINING PROTEIN-RELATED"/>
    <property type="match status" value="1"/>
</dbReference>
<dbReference type="Gene3D" id="2.60.210.10">
    <property type="entry name" value="Apoptosis, Tumor Necrosis Factor Receptor Associated Protein 2, Chain A"/>
    <property type="match status" value="1"/>
</dbReference>
<keyword evidence="3" id="KW-1185">Reference proteome</keyword>
<dbReference type="AlphaFoldDB" id="A0ABD2J2H4"/>